<dbReference type="InterPro" id="IPR027417">
    <property type="entry name" value="P-loop_NTPase"/>
</dbReference>
<dbReference type="InterPro" id="IPR041682">
    <property type="entry name" value="AAA_14"/>
</dbReference>
<evidence type="ECO:0000313" key="3">
    <source>
        <dbReference type="EMBL" id="OGG17392.1"/>
    </source>
</evidence>
<organism evidence="3 4">
    <name type="scientific">Candidatus Gottesmanbacteria bacterium RIFCSPHIGHO2_02_FULL_39_14</name>
    <dbReference type="NCBI Taxonomy" id="1798383"/>
    <lineage>
        <taxon>Bacteria</taxon>
        <taxon>Candidatus Gottesmaniibacteriota</taxon>
    </lineage>
</organism>
<accession>A0A1F5ZZ00</accession>
<evidence type="ECO:0000313" key="4">
    <source>
        <dbReference type="Proteomes" id="UP000176253"/>
    </source>
</evidence>
<evidence type="ECO:0000259" key="2">
    <source>
        <dbReference type="Pfam" id="PF13635"/>
    </source>
</evidence>
<comment type="caution">
    <text evidence="3">The sequence shown here is derived from an EMBL/GenBank/DDBJ whole genome shotgun (WGS) entry which is preliminary data.</text>
</comment>
<dbReference type="PANTHER" id="PTHR43566">
    <property type="entry name" value="CONSERVED PROTEIN"/>
    <property type="match status" value="1"/>
</dbReference>
<dbReference type="STRING" id="1798383.A3D78_04035"/>
<dbReference type="EMBL" id="MFJM01000037">
    <property type="protein sequence ID" value="OGG17392.1"/>
    <property type="molecule type" value="Genomic_DNA"/>
</dbReference>
<reference evidence="3 4" key="1">
    <citation type="journal article" date="2016" name="Nat. Commun.">
        <title>Thousands of microbial genomes shed light on interconnected biogeochemical processes in an aquifer system.</title>
        <authorList>
            <person name="Anantharaman K."/>
            <person name="Brown C.T."/>
            <person name="Hug L.A."/>
            <person name="Sharon I."/>
            <person name="Castelle C.J."/>
            <person name="Probst A.J."/>
            <person name="Thomas B.C."/>
            <person name="Singh A."/>
            <person name="Wilkins M.J."/>
            <person name="Karaoz U."/>
            <person name="Brodie E.L."/>
            <person name="Williams K.H."/>
            <person name="Hubbard S.S."/>
            <person name="Banfield J.F."/>
        </authorList>
    </citation>
    <scope>NUCLEOTIDE SEQUENCE [LARGE SCALE GENOMIC DNA]</scope>
</reference>
<dbReference type="SUPFAM" id="SSF52540">
    <property type="entry name" value="P-loop containing nucleoside triphosphate hydrolases"/>
    <property type="match status" value="1"/>
</dbReference>
<dbReference type="AlphaFoldDB" id="A0A1F5ZZ00"/>
<proteinExistence type="predicted"/>
<dbReference type="InterPro" id="IPR025420">
    <property type="entry name" value="DUF4143"/>
</dbReference>
<dbReference type="Proteomes" id="UP000176253">
    <property type="component" value="Unassembled WGS sequence"/>
</dbReference>
<feature type="domain" description="DUF4143" evidence="2">
    <location>
        <begin position="168"/>
        <end position="322"/>
    </location>
</feature>
<gene>
    <name evidence="3" type="ORF">A3D78_04035</name>
</gene>
<name>A0A1F5ZZ00_9BACT</name>
<dbReference type="PANTHER" id="PTHR43566:SF2">
    <property type="entry name" value="DUF4143 DOMAIN-CONTAINING PROTEIN"/>
    <property type="match status" value="1"/>
</dbReference>
<feature type="domain" description="AAA" evidence="1">
    <location>
        <begin position="11"/>
        <end position="129"/>
    </location>
</feature>
<protein>
    <submittedName>
        <fullName evidence="3">ATPase</fullName>
    </submittedName>
</protein>
<evidence type="ECO:0000259" key="1">
    <source>
        <dbReference type="Pfam" id="PF13173"/>
    </source>
</evidence>
<sequence>MYSRLIKLPQNKSFFLFGPRGTGKTTLVKTKFPDALYLDLLEAELFNDLLANPSRLENFIPNNFNYFVIIDEIQRVPELLNEVHRLIEKSNLKFIMTGSSARKLRRRGYNLLAGRALTYELHPLTAVELGQDFDLEKAATFGLLPSVISEENPRKYLESYVKTYLETEILQEGLTRNLSAFARFLEIASFSQGALLNTSAVAREAAIERKVVENYFNILEDLLIAHRLPVFAKRAKRRLVSHSKFYFFDTGIYRVIRPMGPLDRPGEVEGAVYESMFLQNLVAINDSLDLGYRLYFYRTATGIETDFVAYGKRGLFAFEIKRTGRITQGMLRHLVIFQKEYPSSKCLFVYGGKRIMREGKIEIWPMEKILFKLPEILSG</sequence>
<dbReference type="Pfam" id="PF13173">
    <property type="entry name" value="AAA_14"/>
    <property type="match status" value="1"/>
</dbReference>
<dbReference type="Pfam" id="PF13635">
    <property type="entry name" value="DUF4143"/>
    <property type="match status" value="1"/>
</dbReference>